<evidence type="ECO:0000259" key="1">
    <source>
        <dbReference type="Pfam" id="PF03235"/>
    </source>
</evidence>
<reference evidence="2" key="1">
    <citation type="submission" date="2019-03" db="EMBL/GenBank/DDBJ databases">
        <title>Single cell metagenomics reveals metabolic interactions within the superorganism composed of flagellate Streblomastix strix and complex community of Bacteroidetes bacteria on its surface.</title>
        <authorList>
            <person name="Treitli S.C."/>
            <person name="Kolisko M."/>
            <person name="Husnik F."/>
            <person name="Keeling P."/>
            <person name="Hampl V."/>
        </authorList>
    </citation>
    <scope>NUCLEOTIDE SEQUENCE</scope>
    <source>
        <strain evidence="2">STM</strain>
    </source>
</reference>
<gene>
    <name evidence="2" type="ORF">EZS27_006245</name>
</gene>
<dbReference type="PANTHER" id="PTHR35149">
    <property type="entry name" value="SLL5132 PROTEIN"/>
    <property type="match status" value="1"/>
</dbReference>
<evidence type="ECO:0000313" key="2">
    <source>
        <dbReference type="EMBL" id="KAA6346219.1"/>
    </source>
</evidence>
<feature type="domain" description="GmrSD restriction endonucleases N-terminal" evidence="1">
    <location>
        <begin position="15"/>
        <end position="237"/>
    </location>
</feature>
<dbReference type="Pfam" id="PF03235">
    <property type="entry name" value="GmrSD_N"/>
    <property type="match status" value="1"/>
</dbReference>
<dbReference type="AlphaFoldDB" id="A0A5J4SJD0"/>
<comment type="caution">
    <text evidence="2">The sequence shown here is derived from an EMBL/GenBank/DDBJ whole genome shotgun (WGS) entry which is preliminary data.</text>
</comment>
<accession>A0A5J4SJD0</accession>
<protein>
    <recommendedName>
        <fullName evidence="1">GmrSD restriction endonucleases N-terminal domain-containing protein</fullName>
    </recommendedName>
</protein>
<organism evidence="2">
    <name type="scientific">termite gut metagenome</name>
    <dbReference type="NCBI Taxonomy" id="433724"/>
    <lineage>
        <taxon>unclassified sequences</taxon>
        <taxon>metagenomes</taxon>
        <taxon>organismal metagenomes</taxon>
    </lineage>
</organism>
<name>A0A5J4SJD0_9ZZZZ</name>
<dbReference type="PANTHER" id="PTHR35149:SF2">
    <property type="entry name" value="DUF262 DOMAIN-CONTAINING PROTEIN"/>
    <property type="match status" value="1"/>
</dbReference>
<dbReference type="EMBL" id="SNRY01000138">
    <property type="protein sequence ID" value="KAA6346219.1"/>
    <property type="molecule type" value="Genomic_DNA"/>
</dbReference>
<dbReference type="InterPro" id="IPR004919">
    <property type="entry name" value="GmrSD_N"/>
</dbReference>
<proteinExistence type="predicted"/>
<sequence length="591" mass="70112">MQFIEAKDQNLAGVLTNKRYKIDAFQREYRWQRKQIEALISDLSICFERYYKEGDTIESYENYDGYYMGPIVLCEDKRSLSVIDGQQRLTSFTLLLIYLHHAQGKLDLPKEQTKDLKQFLYVTKAGKTTLVLNVEARQEVIEHLLNHPDETFNRVKEDIKDDESVRNIIERYEDITKLLPDEINNFQKLPIFIEWLLDKVIMVEVKAYSMENAYTIFETMNDRGLTLNPTEILKGYLLSKIENEKQSDEMNEFWRQRIAEVKTTTDNIDGDLDFFKAWLRAKYAITTRPTRQGAENEDFELIGTQFHAWVKNNPNKTYLKEPNDYYLLIRSDFDFYSDLYQRLYRIKNTHDKDFERIYISSFYTIADSLSYSLFISPISKIDDNKTITEKIQLVGSFIDIYTLNRCIFNKSITHSSIRTAMYDLVKNIRNVKSELLRGTLGEEINKIWNNPENNFSPLQRMDNWGFYHYLFARILYHINSNVAFPLLLRSKKKDSFILFKMFSEDERLEGTDVLAWNSCVNSIAGFCLVRRDDYYNAIDEKLGVEKIKYLWRQGYLPEMNILEFDDNTDILAFINQRSKKLQLYINKLLVF</sequence>